<sequence length="401" mass="45119">MCSLPLQLLLAIFLLKNSDGQEITFKNVTIKYTTDSKNELKVATAESLKKIVPSGEKVSVNVNGDVPVLYEQSIYDLQNLKSLEITEVSLKEIKPGAFGNLPLLRNLDLSKNNLTEIKSGTFSNLNLTVINLMFNSIRSLQAGTFKNVVVQELKLSANSLTEFPRGIFENVTLKSLYLNSNPIHTISPKALPISLKDLDLFYAQLESIDPEIFDYPELTSLILDHNQIKFLRPGDLKNLPRLEDLTLSYNKLTEIPEGVFNNTNIMNLKLNYNQISTVATKAFDDMPKLEWLDISKNKLTLWDNNWLPGSPELFLFFVDDNQITEIPDEAFKNYNGVFLLSIENNKISKISMKAFHNLGHIRFLSLASNELESWNPDLVANVNIGEIDVSKNKFNSGKGSG</sequence>
<dbReference type="GO" id="GO:0005886">
    <property type="term" value="C:plasma membrane"/>
    <property type="evidence" value="ECO:0007669"/>
    <property type="project" value="TreeGrafter"/>
</dbReference>
<evidence type="ECO:0000256" key="1">
    <source>
        <dbReference type="ARBA" id="ARBA00022614"/>
    </source>
</evidence>
<dbReference type="PANTHER" id="PTHR24369">
    <property type="entry name" value="ANTIGEN BSP, PUTATIVE-RELATED"/>
    <property type="match status" value="1"/>
</dbReference>
<dbReference type="AlphaFoldDB" id="A0AA38IP84"/>
<keyword evidence="1" id="KW-0433">Leucine-rich repeat</keyword>
<dbReference type="Proteomes" id="UP001168821">
    <property type="component" value="Unassembled WGS sequence"/>
</dbReference>
<dbReference type="InterPro" id="IPR001611">
    <property type="entry name" value="Leu-rich_rpt"/>
</dbReference>
<proteinExistence type="predicted"/>
<gene>
    <name evidence="5" type="ORF">Zmor_015894</name>
</gene>
<dbReference type="InterPro" id="IPR003591">
    <property type="entry name" value="Leu-rich_rpt_typical-subtyp"/>
</dbReference>
<dbReference type="InterPro" id="IPR032675">
    <property type="entry name" value="LRR_dom_sf"/>
</dbReference>
<dbReference type="SMART" id="SM00369">
    <property type="entry name" value="LRR_TYP"/>
    <property type="match status" value="11"/>
</dbReference>
<feature type="chain" id="PRO_5041237145" evidence="4">
    <location>
        <begin position="21"/>
        <end position="401"/>
    </location>
</feature>
<reference evidence="5" key="1">
    <citation type="journal article" date="2023" name="G3 (Bethesda)">
        <title>Whole genome assemblies of Zophobas morio and Tenebrio molitor.</title>
        <authorList>
            <person name="Kaur S."/>
            <person name="Stinson S.A."/>
            <person name="diCenzo G.C."/>
        </authorList>
    </citation>
    <scope>NUCLEOTIDE SEQUENCE</scope>
    <source>
        <strain evidence="5">QUZm001</strain>
    </source>
</reference>
<evidence type="ECO:0000256" key="4">
    <source>
        <dbReference type="SAM" id="SignalP"/>
    </source>
</evidence>
<dbReference type="EMBL" id="JALNTZ010000004">
    <property type="protein sequence ID" value="KAJ3656849.1"/>
    <property type="molecule type" value="Genomic_DNA"/>
</dbReference>
<protein>
    <submittedName>
        <fullName evidence="5">Uncharacterized protein</fullName>
    </submittedName>
</protein>
<feature type="signal peptide" evidence="4">
    <location>
        <begin position="1"/>
        <end position="20"/>
    </location>
</feature>
<evidence type="ECO:0000313" key="6">
    <source>
        <dbReference type="Proteomes" id="UP001168821"/>
    </source>
</evidence>
<name>A0AA38IP84_9CUCU</name>
<dbReference type="Pfam" id="PF13855">
    <property type="entry name" value="LRR_8"/>
    <property type="match status" value="3"/>
</dbReference>
<keyword evidence="6" id="KW-1185">Reference proteome</keyword>
<organism evidence="5 6">
    <name type="scientific">Zophobas morio</name>
    <dbReference type="NCBI Taxonomy" id="2755281"/>
    <lineage>
        <taxon>Eukaryota</taxon>
        <taxon>Metazoa</taxon>
        <taxon>Ecdysozoa</taxon>
        <taxon>Arthropoda</taxon>
        <taxon>Hexapoda</taxon>
        <taxon>Insecta</taxon>
        <taxon>Pterygota</taxon>
        <taxon>Neoptera</taxon>
        <taxon>Endopterygota</taxon>
        <taxon>Coleoptera</taxon>
        <taxon>Polyphaga</taxon>
        <taxon>Cucujiformia</taxon>
        <taxon>Tenebrionidae</taxon>
        <taxon>Zophobas</taxon>
    </lineage>
</organism>
<keyword evidence="2 4" id="KW-0732">Signal</keyword>
<evidence type="ECO:0000313" key="5">
    <source>
        <dbReference type="EMBL" id="KAJ3656849.1"/>
    </source>
</evidence>
<dbReference type="SUPFAM" id="SSF52058">
    <property type="entry name" value="L domain-like"/>
    <property type="match status" value="1"/>
</dbReference>
<dbReference type="Gene3D" id="3.80.10.10">
    <property type="entry name" value="Ribonuclease Inhibitor"/>
    <property type="match status" value="3"/>
</dbReference>
<dbReference type="PROSITE" id="PS51450">
    <property type="entry name" value="LRR"/>
    <property type="match status" value="2"/>
</dbReference>
<dbReference type="PRINTS" id="PR00019">
    <property type="entry name" value="LEURICHRPT"/>
</dbReference>
<comment type="caution">
    <text evidence="5">The sequence shown here is derived from an EMBL/GenBank/DDBJ whole genome shotgun (WGS) entry which is preliminary data.</text>
</comment>
<dbReference type="InterPro" id="IPR050541">
    <property type="entry name" value="LRR_TM_domain-containing"/>
</dbReference>
<evidence type="ECO:0000256" key="2">
    <source>
        <dbReference type="ARBA" id="ARBA00022729"/>
    </source>
</evidence>
<evidence type="ECO:0000256" key="3">
    <source>
        <dbReference type="ARBA" id="ARBA00022737"/>
    </source>
</evidence>
<accession>A0AA38IP84</accession>
<keyword evidence="3" id="KW-0677">Repeat</keyword>
<dbReference type="PANTHER" id="PTHR24369:SF210">
    <property type="entry name" value="CHAOPTIN-RELATED"/>
    <property type="match status" value="1"/>
</dbReference>